<evidence type="ECO:0000313" key="4">
    <source>
        <dbReference type="Proteomes" id="UP000094426"/>
    </source>
</evidence>
<feature type="transmembrane region" description="Helical" evidence="1">
    <location>
        <begin position="129"/>
        <end position="147"/>
    </location>
</feature>
<dbReference type="Proteomes" id="UP000094426">
    <property type="component" value="Unassembled WGS sequence"/>
</dbReference>
<name>A0A1E2SHE6_LEIXY</name>
<dbReference type="AlphaFoldDB" id="A0A1E2SHE6"/>
<evidence type="ECO:0000256" key="1">
    <source>
        <dbReference type="SAM" id="Phobius"/>
    </source>
</evidence>
<sequence>MTSRAAYAVPVPLSRRARSSAVVALALYALFVALVAFWPIPVDRPFQRTLFRFLGTLSQIGIRPIDGYNALESVSNVLLFAPAGLLCVLIFGRRRWWLAPLAGFAASALIEAGQFAFLPARFASPMDVAANTAGALLGAALGVAVCVRREKRGGLAVAGSAARPGPLP</sequence>
<evidence type="ECO:0000259" key="2">
    <source>
        <dbReference type="Pfam" id="PF04892"/>
    </source>
</evidence>
<dbReference type="InterPro" id="IPR006976">
    <property type="entry name" value="VanZ-like"/>
</dbReference>
<organism evidence="3 4">
    <name type="scientific">Leifsonia xyli subsp. xyli</name>
    <dbReference type="NCBI Taxonomy" id="59736"/>
    <lineage>
        <taxon>Bacteria</taxon>
        <taxon>Bacillati</taxon>
        <taxon>Actinomycetota</taxon>
        <taxon>Actinomycetes</taxon>
        <taxon>Micrococcales</taxon>
        <taxon>Microbacteriaceae</taxon>
        <taxon>Leifsonia</taxon>
    </lineage>
</organism>
<keyword evidence="1" id="KW-0472">Membrane</keyword>
<dbReference type="Pfam" id="PF04892">
    <property type="entry name" value="VanZ"/>
    <property type="match status" value="1"/>
</dbReference>
<feature type="transmembrane region" description="Helical" evidence="1">
    <location>
        <begin position="98"/>
        <end position="117"/>
    </location>
</feature>
<reference evidence="3 4" key="1">
    <citation type="submission" date="2015-11" db="EMBL/GenBank/DDBJ databases">
        <authorList>
            <person name="Zhang Y."/>
            <person name="Guo Z."/>
        </authorList>
    </citation>
    <scope>NUCLEOTIDE SEQUENCE [LARGE SCALE GENOMIC DNA]</scope>
    <source>
        <strain evidence="4">gdw1</strain>
    </source>
</reference>
<feature type="transmembrane region" description="Helical" evidence="1">
    <location>
        <begin position="21"/>
        <end position="40"/>
    </location>
</feature>
<proteinExistence type="predicted"/>
<keyword evidence="1" id="KW-1133">Transmembrane helix</keyword>
<comment type="caution">
    <text evidence="3">The sequence shown here is derived from an EMBL/GenBank/DDBJ whole genome shotgun (WGS) entry which is preliminary data.</text>
</comment>
<accession>A0A1E2SHE6</accession>
<keyword evidence="1" id="KW-0812">Transmembrane</keyword>
<dbReference type="EMBL" id="LNZG01000048">
    <property type="protein sequence ID" value="ODA89282.1"/>
    <property type="molecule type" value="Genomic_DNA"/>
</dbReference>
<gene>
    <name evidence="3" type="ORF">ATY41_06040</name>
</gene>
<evidence type="ECO:0000313" key="3">
    <source>
        <dbReference type="EMBL" id="ODA89282.1"/>
    </source>
</evidence>
<protein>
    <recommendedName>
        <fullName evidence="2">VanZ-like domain-containing protein</fullName>
    </recommendedName>
</protein>
<feature type="domain" description="VanZ-like" evidence="2">
    <location>
        <begin position="26"/>
        <end position="141"/>
    </location>
</feature>
<feature type="transmembrane region" description="Helical" evidence="1">
    <location>
        <begin position="73"/>
        <end position="91"/>
    </location>
</feature>